<gene>
    <name evidence="1" type="ORF">KX01_1464</name>
</gene>
<evidence type="ECO:0000313" key="2">
    <source>
        <dbReference type="Proteomes" id="UP000182521"/>
    </source>
</evidence>
<dbReference type="KEGG" id="frc:KX01_1464"/>
<keyword evidence="2" id="KW-1185">Reference proteome</keyword>
<dbReference type="RefSeq" id="WP_198021091.1">
    <property type="nucleotide sequence ID" value="NZ_CP009654.1"/>
</dbReference>
<dbReference type="Proteomes" id="UP000182521">
    <property type="component" value="Chromosome"/>
</dbReference>
<organism evidence="1 2">
    <name type="scientific">Francisella frigiditurris</name>
    <dbReference type="NCBI Taxonomy" id="1542390"/>
    <lineage>
        <taxon>Bacteria</taxon>
        <taxon>Pseudomonadati</taxon>
        <taxon>Pseudomonadota</taxon>
        <taxon>Gammaproteobacteria</taxon>
        <taxon>Thiotrichales</taxon>
        <taxon>Francisellaceae</taxon>
        <taxon>Francisella</taxon>
    </lineage>
</organism>
<dbReference type="EMBL" id="CP009654">
    <property type="protein sequence ID" value="APC97928.1"/>
    <property type="molecule type" value="Genomic_DNA"/>
</dbReference>
<reference evidence="2" key="1">
    <citation type="submission" date="2014-10" db="EMBL/GenBank/DDBJ databases">
        <authorList>
            <person name="Kuske C.R."/>
            <person name="Challacombe J.F."/>
            <person name="Daligault H.E."/>
            <person name="Davenport K.W."/>
            <person name="Johnson S.L."/>
            <person name="Siddaramappa S."/>
            <person name="Petersen J.M."/>
        </authorList>
    </citation>
    <scope>NUCLEOTIDE SEQUENCE [LARGE SCALE GENOMIC DNA]</scope>
    <source>
        <strain evidence="2">CA97-1460</strain>
    </source>
</reference>
<sequence length="172" mass="20098">MTYHDLANSIIAGKYICDISDKTWNSAFKYIISNLQLFKFDRDAIHLMWTENGGHIRKKVADDNLVLEFLKRTLPKYNGGNMTLYRGECEFLYKDNKIGFSWTPKIEVAKMFARGLNAIESRGVLLKANVSKNAILCEPNNHSSKWLREFEYICNPKLIKNIEVLKYFEKYK</sequence>
<accession>A0A1J0KVT3</accession>
<dbReference type="STRING" id="1542390.KX01_1464"/>
<dbReference type="AlphaFoldDB" id="A0A1J0KVT3"/>
<name>A0A1J0KVT3_9GAMM</name>
<proteinExistence type="predicted"/>
<protein>
    <submittedName>
        <fullName evidence="1">Uncharacterized protein</fullName>
    </submittedName>
</protein>
<evidence type="ECO:0000313" key="1">
    <source>
        <dbReference type="EMBL" id="APC97928.1"/>
    </source>
</evidence>